<dbReference type="EMBL" id="CAADFX010000075">
    <property type="protein sequence ID" value="VFK58065.1"/>
    <property type="molecule type" value="Genomic_DNA"/>
</dbReference>
<gene>
    <name evidence="1" type="ORF">BECKTUN1418D_GA0071000_10757</name>
</gene>
<proteinExistence type="predicted"/>
<name>A0A450ZWB0_9GAMM</name>
<dbReference type="AlphaFoldDB" id="A0A450ZWB0"/>
<evidence type="ECO:0000313" key="1">
    <source>
        <dbReference type="EMBL" id="VFK58065.1"/>
    </source>
</evidence>
<organism evidence="1">
    <name type="scientific">Candidatus Kentrum sp. TUN</name>
    <dbReference type="NCBI Taxonomy" id="2126343"/>
    <lineage>
        <taxon>Bacteria</taxon>
        <taxon>Pseudomonadati</taxon>
        <taxon>Pseudomonadota</taxon>
        <taxon>Gammaproteobacteria</taxon>
        <taxon>Candidatus Kentrum</taxon>
    </lineage>
</organism>
<protein>
    <submittedName>
        <fullName evidence="1">Uncharacterized protein</fullName>
    </submittedName>
</protein>
<accession>A0A450ZWB0</accession>
<reference evidence="1" key="1">
    <citation type="submission" date="2019-02" db="EMBL/GenBank/DDBJ databases">
        <authorList>
            <person name="Gruber-Vodicka R. H."/>
            <person name="Seah K. B. B."/>
        </authorList>
    </citation>
    <scope>NUCLEOTIDE SEQUENCE</scope>
    <source>
        <strain evidence="1">BECK_BY1</strain>
    </source>
</reference>
<sequence length="50" mass="5850">MTNIPMPKKQLAEHYRKWRITELVLFGSVLRDDLPQLITQLESIAPPEEC</sequence>